<feature type="domain" description="Myb/SANT-like" evidence="1">
    <location>
        <begin position="18"/>
        <end position="112"/>
    </location>
</feature>
<evidence type="ECO:0000313" key="3">
    <source>
        <dbReference type="Proteomes" id="UP000298416"/>
    </source>
</evidence>
<proteinExistence type="predicted"/>
<sequence>MGSLRQKYRKGDRSRRLWNAREEEVLAASLLELTARGWKSDNGFRTGYLQRIEDDLRKEFPNTYLKGTPHVVSKISAWKANFNSLRNMLPRTGVGFNPDGTHKIDCSDEQWE</sequence>
<accession>A0A8X8WTU9</accession>
<evidence type="ECO:0000259" key="1">
    <source>
        <dbReference type="Pfam" id="PF12776"/>
    </source>
</evidence>
<comment type="caution">
    <text evidence="2">The sequence shown here is derived from an EMBL/GenBank/DDBJ whole genome shotgun (WGS) entry which is preliminary data.</text>
</comment>
<keyword evidence="3" id="KW-1185">Reference proteome</keyword>
<dbReference type="Pfam" id="PF12776">
    <property type="entry name" value="Myb_DNA-bind_3"/>
    <property type="match status" value="1"/>
</dbReference>
<reference evidence="2" key="1">
    <citation type="submission" date="2018-01" db="EMBL/GenBank/DDBJ databases">
        <authorList>
            <person name="Mao J.F."/>
        </authorList>
    </citation>
    <scope>NUCLEOTIDE SEQUENCE</scope>
    <source>
        <strain evidence="2">Huo1</strain>
        <tissue evidence="2">Leaf</tissue>
    </source>
</reference>
<evidence type="ECO:0000313" key="2">
    <source>
        <dbReference type="EMBL" id="KAG6399856.1"/>
    </source>
</evidence>
<dbReference type="InterPro" id="IPR024752">
    <property type="entry name" value="Myb/SANT-like_dom"/>
</dbReference>
<organism evidence="2">
    <name type="scientific">Salvia splendens</name>
    <name type="common">Scarlet sage</name>
    <dbReference type="NCBI Taxonomy" id="180675"/>
    <lineage>
        <taxon>Eukaryota</taxon>
        <taxon>Viridiplantae</taxon>
        <taxon>Streptophyta</taxon>
        <taxon>Embryophyta</taxon>
        <taxon>Tracheophyta</taxon>
        <taxon>Spermatophyta</taxon>
        <taxon>Magnoliopsida</taxon>
        <taxon>eudicotyledons</taxon>
        <taxon>Gunneridae</taxon>
        <taxon>Pentapetalae</taxon>
        <taxon>asterids</taxon>
        <taxon>lamiids</taxon>
        <taxon>Lamiales</taxon>
        <taxon>Lamiaceae</taxon>
        <taxon>Nepetoideae</taxon>
        <taxon>Mentheae</taxon>
        <taxon>Salviinae</taxon>
        <taxon>Salvia</taxon>
        <taxon>Salvia subgen. Calosphace</taxon>
        <taxon>core Calosphace</taxon>
    </lineage>
</organism>
<dbReference type="EMBL" id="PNBA02000015">
    <property type="protein sequence ID" value="KAG6399856.1"/>
    <property type="molecule type" value="Genomic_DNA"/>
</dbReference>
<dbReference type="Proteomes" id="UP000298416">
    <property type="component" value="Unassembled WGS sequence"/>
</dbReference>
<dbReference type="AlphaFoldDB" id="A0A8X8WTU9"/>
<gene>
    <name evidence="2" type="ORF">SASPL_141341</name>
</gene>
<name>A0A8X8WTU9_SALSN</name>
<protein>
    <recommendedName>
        <fullName evidence="1">Myb/SANT-like domain-containing protein</fullName>
    </recommendedName>
</protein>
<dbReference type="PANTHER" id="PTHR46250">
    <property type="entry name" value="MYB/SANT-LIKE DNA-BINDING DOMAIN PROTEIN-RELATED"/>
    <property type="match status" value="1"/>
</dbReference>
<reference evidence="2" key="2">
    <citation type="submission" date="2020-08" db="EMBL/GenBank/DDBJ databases">
        <title>Plant Genome Project.</title>
        <authorList>
            <person name="Zhang R.-G."/>
        </authorList>
    </citation>
    <scope>NUCLEOTIDE SEQUENCE</scope>
    <source>
        <strain evidence="2">Huo1</strain>
        <tissue evidence="2">Leaf</tissue>
    </source>
</reference>